<accession>A0ABU8QZG9</accession>
<organism evidence="2 3">
    <name type="scientific">Pseudomonas farsensis</name>
    <dbReference type="NCBI Taxonomy" id="2745492"/>
    <lineage>
        <taxon>Bacteria</taxon>
        <taxon>Pseudomonadati</taxon>
        <taxon>Pseudomonadota</taxon>
        <taxon>Gammaproteobacteria</taxon>
        <taxon>Pseudomonadales</taxon>
        <taxon>Pseudomonadaceae</taxon>
        <taxon>Pseudomonas</taxon>
    </lineage>
</organism>
<evidence type="ECO:0000256" key="1">
    <source>
        <dbReference type="SAM" id="SignalP"/>
    </source>
</evidence>
<sequence>MSVYRLRIALLAWFLLSPAGMAAPLQLTLAVNDEARQFLIDTGQQIIVVLPEPSSPNEAMVVAVALELPLVDSAELILELDRELYVSNQWVLPLGEVVMSASHSAQTGRAYRFDGRSISEDGAGLPGYLSLYFDAPPNARPVQAGLAGFVYWKVAGRAEHPSPLRYFTAQRMQTQIVASTEPLLWVFVGSGIGNGSTLPRALLRPAAPVLTSAPRVAARRTSLQFGRYAAVKPSAGNTTILHFDLALGAFVEGPYPQTP</sequence>
<reference evidence="2 3" key="1">
    <citation type="submission" date="2024-02" db="EMBL/GenBank/DDBJ databases">
        <title>Identification of pathogenicity and growth-promoting function of Pseudomonas putida variant.</title>
        <authorList>
            <person name="Sun J."/>
        </authorList>
    </citation>
    <scope>NUCLEOTIDE SEQUENCE [LARGE SCALE GENOMIC DNA]</scope>
    <source>
        <strain evidence="2 3">A03</strain>
    </source>
</reference>
<feature type="chain" id="PRO_5046985203" evidence="1">
    <location>
        <begin position="23"/>
        <end position="259"/>
    </location>
</feature>
<keyword evidence="3" id="KW-1185">Reference proteome</keyword>
<dbReference type="RefSeq" id="WP_339600706.1">
    <property type="nucleotide sequence ID" value="NZ_JBBHLC010000146.1"/>
</dbReference>
<evidence type="ECO:0000313" key="2">
    <source>
        <dbReference type="EMBL" id="MEJ5866065.1"/>
    </source>
</evidence>
<keyword evidence="1" id="KW-0732">Signal</keyword>
<name>A0ABU8QZG9_9PSED</name>
<evidence type="ECO:0000313" key="3">
    <source>
        <dbReference type="Proteomes" id="UP001380290"/>
    </source>
</evidence>
<protein>
    <submittedName>
        <fullName evidence="2">Uncharacterized protein</fullName>
    </submittedName>
</protein>
<dbReference type="Proteomes" id="UP001380290">
    <property type="component" value="Unassembled WGS sequence"/>
</dbReference>
<dbReference type="EMBL" id="JBBHLC010000146">
    <property type="protein sequence ID" value="MEJ5866065.1"/>
    <property type="molecule type" value="Genomic_DNA"/>
</dbReference>
<proteinExistence type="predicted"/>
<comment type="caution">
    <text evidence="2">The sequence shown here is derived from an EMBL/GenBank/DDBJ whole genome shotgun (WGS) entry which is preliminary data.</text>
</comment>
<gene>
    <name evidence="2" type="ORF">V7S98_22880</name>
</gene>
<feature type="signal peptide" evidence="1">
    <location>
        <begin position="1"/>
        <end position="22"/>
    </location>
</feature>